<sequence>MIETVTAVMGLVSAAIFVAHAVEGYWYRA</sequence>
<proteinExistence type="predicted"/>
<evidence type="ECO:0000313" key="1">
    <source>
        <dbReference type="EMBL" id="VIO74649.1"/>
    </source>
</evidence>
<comment type="caution">
    <text evidence="1">The sequence shown here is derived from an EMBL/GenBank/DDBJ whole genome shotgun (WGS) entry which is preliminary data.</text>
</comment>
<protein>
    <submittedName>
        <fullName evidence="1">Uncharacterized protein</fullName>
    </submittedName>
</protein>
<dbReference type="EMBL" id="CAADFC020000021">
    <property type="protein sequence ID" value="VIO74649.1"/>
    <property type="molecule type" value="Genomic_DNA"/>
</dbReference>
<gene>
    <name evidence="1" type="ORF">CI1B_54240</name>
</gene>
<organism evidence="1 2">
    <name type="scientific">Bradyrhizobium ivorense</name>
    <dbReference type="NCBI Taxonomy" id="2511166"/>
    <lineage>
        <taxon>Bacteria</taxon>
        <taxon>Pseudomonadati</taxon>
        <taxon>Pseudomonadota</taxon>
        <taxon>Alphaproteobacteria</taxon>
        <taxon>Hyphomicrobiales</taxon>
        <taxon>Nitrobacteraceae</taxon>
        <taxon>Bradyrhizobium</taxon>
    </lineage>
</organism>
<evidence type="ECO:0000313" key="2">
    <source>
        <dbReference type="Proteomes" id="UP000328092"/>
    </source>
</evidence>
<reference evidence="1" key="1">
    <citation type="submission" date="2019-02" db="EMBL/GenBank/DDBJ databases">
        <authorList>
            <person name="Pothier F.J."/>
        </authorList>
    </citation>
    <scope>NUCLEOTIDE SEQUENCE</scope>
    <source>
        <strain evidence="1">CI-1B</strain>
    </source>
</reference>
<accession>A0A508TJW0</accession>
<keyword evidence="2" id="KW-1185">Reference proteome</keyword>
<dbReference type="Proteomes" id="UP000328092">
    <property type="component" value="Unassembled WGS sequence"/>
</dbReference>
<name>A0A508TJW0_9BRAD</name>
<dbReference type="AlphaFoldDB" id="A0A508TJW0"/>